<evidence type="ECO:0000256" key="11">
    <source>
        <dbReference type="ARBA" id="ARBA00071448"/>
    </source>
</evidence>
<dbReference type="InParanoid" id="E4Y2S4"/>
<keyword evidence="7 13" id="KW-0472">Membrane</keyword>
<evidence type="ECO:0000256" key="9">
    <source>
        <dbReference type="ARBA" id="ARBA00054195"/>
    </source>
</evidence>
<accession>E4Y2S4</accession>
<dbReference type="InterPro" id="IPR000245">
    <property type="entry name" value="ATPase_proteolipid_csu"/>
</dbReference>
<name>E4Y2S4_OIKDI</name>
<evidence type="ECO:0000256" key="4">
    <source>
        <dbReference type="ARBA" id="ARBA00022781"/>
    </source>
</evidence>
<dbReference type="FunCoup" id="E4Y2S4">
    <property type="interactions" value="43"/>
</dbReference>
<dbReference type="GO" id="GO:0046961">
    <property type="term" value="F:proton-transporting ATPase activity, rotational mechanism"/>
    <property type="evidence" value="ECO:0007669"/>
    <property type="project" value="InterPro"/>
</dbReference>
<dbReference type="GO" id="GO:0033179">
    <property type="term" value="C:proton-transporting V-type ATPase, V0 domain"/>
    <property type="evidence" value="ECO:0007669"/>
    <property type="project" value="InterPro"/>
</dbReference>
<dbReference type="AlphaFoldDB" id="E4Y2S4"/>
<dbReference type="Proteomes" id="UP000001307">
    <property type="component" value="Unassembled WGS sequence"/>
</dbReference>
<keyword evidence="2 13" id="KW-0813">Transport</keyword>
<feature type="transmembrane region" description="Helical" evidence="13">
    <location>
        <begin position="47"/>
        <end position="69"/>
    </location>
</feature>
<protein>
    <recommendedName>
        <fullName evidence="11">V-type proton ATPase 21 kDa proteolipid subunit c''</fullName>
    </recommendedName>
    <alternativeName>
        <fullName evidence="12">Vacuolar proton pump 21 kDa proteolipid subunit c''</fullName>
    </alternativeName>
</protein>
<comment type="function">
    <text evidence="13">Proton-conducting pore forming of the V0 complex of vacuolar(H+)-ATPase (V-ATPase), a multisubunit enzyme composed of a peripheral complex (V1) that hydrolyzes ATP and a membrane integral complex (V0) that translocates protons. V-ATPase is responsible for acidifying and maintaining the pH of intracellular compartments and in some cell types, is targeted to the plasma membrane, where it is responsible for acidifying the extracellular environment.</text>
</comment>
<dbReference type="InterPro" id="IPR002379">
    <property type="entry name" value="ATPase_proteolipid_c-like_dom"/>
</dbReference>
<dbReference type="Gene3D" id="1.20.120.610">
    <property type="entry name" value="lithium bound rotor ring of v- atpase"/>
    <property type="match status" value="1"/>
</dbReference>
<dbReference type="FunFam" id="1.20.120.610:FF:000002">
    <property type="entry name" value="V-type proton ATPase proteolipid subunit"/>
    <property type="match status" value="1"/>
</dbReference>
<keyword evidence="6 13" id="KW-0406">Ion transport</keyword>
<feature type="domain" description="V-ATPase proteolipid subunit C-like" evidence="14">
    <location>
        <begin position="136"/>
        <end position="195"/>
    </location>
</feature>
<dbReference type="CDD" id="cd18178">
    <property type="entry name" value="ATP-synt_Vo_c_ATP6F_rpt2"/>
    <property type="match status" value="1"/>
</dbReference>
<evidence type="ECO:0000256" key="6">
    <source>
        <dbReference type="ARBA" id="ARBA00023065"/>
    </source>
</evidence>
<evidence type="ECO:0000256" key="2">
    <source>
        <dbReference type="ARBA" id="ARBA00022448"/>
    </source>
</evidence>
<dbReference type="OrthoDB" id="10264021at2759"/>
<keyword evidence="4" id="KW-0375">Hydrogen ion transport</keyword>
<dbReference type="GO" id="GO:0030665">
    <property type="term" value="C:clathrin-coated vesicle membrane"/>
    <property type="evidence" value="ECO:0007669"/>
    <property type="project" value="UniProtKB-SubCell"/>
</dbReference>
<dbReference type="PRINTS" id="PR00122">
    <property type="entry name" value="VACATPASE"/>
</dbReference>
<comment type="caution">
    <text evidence="13">Lacks conserved residue(s) required for the propagation of feature annotation.</text>
</comment>
<gene>
    <name evidence="15" type="ORF">GSOID_T00016481001</name>
</gene>
<dbReference type="PANTHER" id="PTHR10263">
    <property type="entry name" value="V-TYPE PROTON ATPASE PROTEOLIPID SUBUNIT"/>
    <property type="match status" value="1"/>
</dbReference>
<comment type="subcellular location">
    <subcellularLocation>
        <location evidence="8">Cytoplasmic vesicle</location>
        <location evidence="8">Clathrin-coated vesicle membrane</location>
        <topology evidence="8">Multi-pass membrane protein</topology>
    </subcellularLocation>
</comment>
<evidence type="ECO:0000256" key="1">
    <source>
        <dbReference type="ARBA" id="ARBA00007296"/>
    </source>
</evidence>
<keyword evidence="16" id="KW-1185">Reference proteome</keyword>
<evidence type="ECO:0000259" key="14">
    <source>
        <dbReference type="Pfam" id="PF00137"/>
    </source>
</evidence>
<dbReference type="Pfam" id="PF00137">
    <property type="entry name" value="ATP-synt_C"/>
    <property type="match status" value="2"/>
</dbReference>
<keyword evidence="5 13" id="KW-1133">Transmembrane helix</keyword>
<dbReference type="CDD" id="cd18177">
    <property type="entry name" value="ATP-synt_Vo_c_ATP6F_rpt1"/>
    <property type="match status" value="1"/>
</dbReference>
<reference evidence="15" key="1">
    <citation type="journal article" date="2010" name="Science">
        <title>Plasticity of animal genome architecture unmasked by rapid evolution of a pelagic tunicate.</title>
        <authorList>
            <person name="Denoeud F."/>
            <person name="Henriet S."/>
            <person name="Mungpakdee S."/>
            <person name="Aury J.M."/>
            <person name="Da Silva C."/>
            <person name="Brinkmann H."/>
            <person name="Mikhaleva J."/>
            <person name="Olsen L.C."/>
            <person name="Jubin C."/>
            <person name="Canestro C."/>
            <person name="Bouquet J.M."/>
            <person name="Danks G."/>
            <person name="Poulain J."/>
            <person name="Campsteijn C."/>
            <person name="Adamski M."/>
            <person name="Cross I."/>
            <person name="Yadetie F."/>
            <person name="Muffato M."/>
            <person name="Louis A."/>
            <person name="Butcher S."/>
            <person name="Tsagkogeorga G."/>
            <person name="Konrad A."/>
            <person name="Singh S."/>
            <person name="Jensen M.F."/>
            <person name="Cong E.H."/>
            <person name="Eikeseth-Otteraa H."/>
            <person name="Noel B."/>
            <person name="Anthouard V."/>
            <person name="Porcel B.M."/>
            <person name="Kachouri-Lafond R."/>
            <person name="Nishino A."/>
            <person name="Ugolini M."/>
            <person name="Chourrout P."/>
            <person name="Nishida H."/>
            <person name="Aasland R."/>
            <person name="Huzurbazar S."/>
            <person name="Westhof E."/>
            <person name="Delsuc F."/>
            <person name="Lehrach H."/>
            <person name="Reinhardt R."/>
            <person name="Weissenbach J."/>
            <person name="Roy S.W."/>
            <person name="Artiguenave F."/>
            <person name="Postlethwait J.H."/>
            <person name="Manak J.R."/>
            <person name="Thompson E.M."/>
            <person name="Jaillon O."/>
            <person name="Du Pasquier L."/>
            <person name="Boudinot P."/>
            <person name="Liberles D.A."/>
            <person name="Volff J.N."/>
            <person name="Philippe H."/>
            <person name="Lenhard B."/>
            <person name="Roest Crollius H."/>
            <person name="Wincker P."/>
            <person name="Chourrout D."/>
        </authorList>
    </citation>
    <scope>NUCLEOTIDE SEQUENCE [LARGE SCALE GENOMIC DNA]</scope>
</reference>
<sequence>MSIKTGIASALTLLGTFISFYIVYALLTNQLFLLDIGWLLTAFGPIYWASLGIGLAMGLSVMGAAWGIWSTGASVMGGGVMVPRIYSKNLVSIIFCEAVAIYGIIVSIIMATGLKPYNGDDPATLAMNYESGYRVFGAGMITGFCNLFCGICVGIIGSSAALADAANDKLFVKVLVIEIFGSVLGLFGIILALILSSEAKFGEMK</sequence>
<organism evidence="15">
    <name type="scientific">Oikopleura dioica</name>
    <name type="common">Tunicate</name>
    <dbReference type="NCBI Taxonomy" id="34765"/>
    <lineage>
        <taxon>Eukaryota</taxon>
        <taxon>Metazoa</taxon>
        <taxon>Chordata</taxon>
        <taxon>Tunicata</taxon>
        <taxon>Appendicularia</taxon>
        <taxon>Copelata</taxon>
        <taxon>Oikopleuridae</taxon>
        <taxon>Oikopleura</taxon>
    </lineage>
</organism>
<evidence type="ECO:0000256" key="12">
    <source>
        <dbReference type="ARBA" id="ARBA00080672"/>
    </source>
</evidence>
<evidence type="ECO:0000256" key="7">
    <source>
        <dbReference type="ARBA" id="ARBA00023136"/>
    </source>
</evidence>
<comment type="function">
    <text evidence="9">Proton-conducting pore forming subunit of the V0 complex of vacuolar(H+)-ATPase (V-ATPase), a multisubunit enzyme composed of a peripheral complex (V1) that hydrolyzes ATP and a membrane integral complex (V0) that translocates protons. V-ATPase is responsible for acidifying and maintaining the pH of intracellular compartments and in some cell types, is targeted to the plasma membrane, where it is responsible for acidifying the extracellular environment.</text>
</comment>
<feature type="transmembrane region" description="Helical" evidence="13">
    <location>
        <begin position="90"/>
        <end position="113"/>
    </location>
</feature>
<feature type="transmembrane region" description="Helical" evidence="13">
    <location>
        <begin position="133"/>
        <end position="158"/>
    </location>
</feature>
<keyword evidence="3 13" id="KW-0812">Transmembrane</keyword>
<feature type="domain" description="V-ATPase proteolipid subunit C-like" evidence="14">
    <location>
        <begin position="51"/>
        <end position="110"/>
    </location>
</feature>
<proteinExistence type="inferred from homology"/>
<evidence type="ECO:0000256" key="5">
    <source>
        <dbReference type="ARBA" id="ARBA00022989"/>
    </source>
</evidence>
<evidence type="ECO:0000256" key="10">
    <source>
        <dbReference type="ARBA" id="ARBA00062646"/>
    </source>
</evidence>
<dbReference type="SUPFAM" id="SSF81333">
    <property type="entry name" value="F1F0 ATP synthase subunit C"/>
    <property type="match status" value="2"/>
</dbReference>
<feature type="transmembrane region" description="Helical" evidence="13">
    <location>
        <begin position="7"/>
        <end position="27"/>
    </location>
</feature>
<evidence type="ECO:0000313" key="15">
    <source>
        <dbReference type="EMBL" id="CBY16158.1"/>
    </source>
</evidence>
<comment type="similarity">
    <text evidence="1 13">Belongs to the V-ATPase proteolipid subunit family.</text>
</comment>
<evidence type="ECO:0000256" key="8">
    <source>
        <dbReference type="ARBA" id="ARBA00029431"/>
    </source>
</evidence>
<evidence type="ECO:0000256" key="3">
    <source>
        <dbReference type="ARBA" id="ARBA00022692"/>
    </source>
</evidence>
<evidence type="ECO:0000313" key="16">
    <source>
        <dbReference type="Proteomes" id="UP000001307"/>
    </source>
</evidence>
<dbReference type="InterPro" id="IPR035921">
    <property type="entry name" value="F/V-ATP_Csub_sf"/>
</dbReference>
<dbReference type="EMBL" id="FN653924">
    <property type="protein sequence ID" value="CBY16158.1"/>
    <property type="molecule type" value="Genomic_DNA"/>
</dbReference>
<feature type="transmembrane region" description="Helical" evidence="13">
    <location>
        <begin position="170"/>
        <end position="195"/>
    </location>
</feature>
<comment type="subunit">
    <text evidence="10">V-ATPase is a heteromultimeric enzyme made up of two complexes: the ATP-hydrolytic V1 complex and the proton translocation V0 complex. The V1 complex consists of three catalytic AB heterodimers that form a heterohexamer, three peripheral stalks each consisting of EG heterodimers, one central rotor including subunits D and F, and the regulatory subunits C and H. The proton translocation complex V0 consists of the proton transport subunit a, a ring of proteolipid subunits c9c'', rotary subunit d, subunits e and f, and the accessory subunits ATP6AP1/Ac45 and ATP6AP2/PRR. Interacts with IFITM3. Interacts with TM4SF19; this interaction inhibits V1-V0 complex assembly.</text>
</comment>
<evidence type="ECO:0000256" key="13">
    <source>
        <dbReference type="RuleBase" id="RU363060"/>
    </source>
</evidence>